<keyword evidence="4" id="KW-1185">Reference proteome</keyword>
<gene>
    <name evidence="3" type="primary">ythC</name>
    <name evidence="3" type="ORF">Hs30E_11160</name>
</gene>
<evidence type="ECO:0000259" key="2">
    <source>
        <dbReference type="Pfam" id="PF13349"/>
    </source>
</evidence>
<dbReference type="Proteomes" id="UP000480303">
    <property type="component" value="Unassembled WGS sequence"/>
</dbReference>
<protein>
    <submittedName>
        <fullName evidence="3">DUF4097 domain-containing protein</fullName>
    </submittedName>
</protein>
<feature type="region of interest" description="Disordered" evidence="1">
    <location>
        <begin position="360"/>
        <end position="384"/>
    </location>
</feature>
<dbReference type="EMBL" id="BLLI01000028">
    <property type="protein sequence ID" value="GFH42565.1"/>
    <property type="molecule type" value="Genomic_DNA"/>
</dbReference>
<reference evidence="3 4" key="1">
    <citation type="submission" date="2020-02" db="EMBL/GenBank/DDBJ databases">
        <title>Draft genome sequence of Lactococcus sp. Hs30E4-3.</title>
        <authorList>
            <person name="Noda S."/>
            <person name="Yuki M."/>
            <person name="Ohkuma M."/>
        </authorList>
    </citation>
    <scope>NUCLEOTIDE SEQUENCE [LARGE SCALE GENOMIC DNA]</scope>
    <source>
        <strain evidence="3 4">Hs30E4-3</strain>
    </source>
</reference>
<feature type="domain" description="DUF4097" evidence="2">
    <location>
        <begin position="101"/>
        <end position="318"/>
    </location>
</feature>
<dbReference type="InterPro" id="IPR025164">
    <property type="entry name" value="Toastrack_DUF4097"/>
</dbReference>
<evidence type="ECO:0000313" key="4">
    <source>
        <dbReference type="Proteomes" id="UP000480303"/>
    </source>
</evidence>
<name>A0A6A0BD28_9LACT</name>
<evidence type="ECO:0000256" key="1">
    <source>
        <dbReference type="SAM" id="MobiDB-lite"/>
    </source>
</evidence>
<feature type="compositionally biased region" description="Basic and acidic residues" evidence="1">
    <location>
        <begin position="360"/>
        <end position="370"/>
    </location>
</feature>
<sequence>MDLMRKGIITESEAIELLEKSGFSDEPVNEKTEKNKKVDKDGYQTDSSETFKQLINQAGALMKTVFSTAKKTVDNNVDFSGGFPNIKSVSKSDFKALTGEINDLNVSATSGDVSVSVKDVEKTIVEVSYKVYGGVTEEALDDFLRDNVVIDLDNGILTIDVKSKRIVADFTITLAAKQLEEATFDVVNGVVDLKSLVADDVTIKQVNGDLRVTGGEIKDLRVKAVNGKIRIATDFEKAEITNVNGDILVTTKSLNSENLKVKNVNGDVKISVPENIGLVGYVKTTFGSYKTRLQLDTPLEITKNGAALVRTATNSLTIDAGTNTGTVWLKDGEAVAPTAKETVTAEVTPTDAISDTISQKVEELSEKESEVNQDGEATDEIKNQ</sequence>
<comment type="caution">
    <text evidence="3">The sequence shown here is derived from an EMBL/GenBank/DDBJ whole genome shotgun (WGS) entry which is preliminary data.</text>
</comment>
<accession>A0A6A0BD28</accession>
<dbReference type="AlphaFoldDB" id="A0A6A0BD28"/>
<dbReference type="RefSeq" id="WP_228462001.1">
    <property type="nucleotide sequence ID" value="NZ_BLLI01000028.1"/>
</dbReference>
<organism evidence="3 4">
    <name type="scientific">Pseudolactococcus hodotermopsidis</name>
    <dbReference type="NCBI Taxonomy" id="2709157"/>
    <lineage>
        <taxon>Bacteria</taxon>
        <taxon>Bacillati</taxon>
        <taxon>Bacillota</taxon>
        <taxon>Bacilli</taxon>
        <taxon>Lactobacillales</taxon>
        <taxon>Streptococcaceae</taxon>
        <taxon>Pseudolactococcus</taxon>
    </lineage>
</organism>
<dbReference type="Pfam" id="PF13349">
    <property type="entry name" value="DUF4097"/>
    <property type="match status" value="1"/>
</dbReference>
<evidence type="ECO:0000313" key="3">
    <source>
        <dbReference type="EMBL" id="GFH42565.1"/>
    </source>
</evidence>
<proteinExistence type="predicted"/>